<evidence type="ECO:0000256" key="2">
    <source>
        <dbReference type="ARBA" id="ARBA00022737"/>
    </source>
</evidence>
<evidence type="ECO:0000256" key="3">
    <source>
        <dbReference type="ARBA" id="ARBA00044493"/>
    </source>
</evidence>
<evidence type="ECO:0000256" key="1">
    <source>
        <dbReference type="ARBA" id="ARBA00006192"/>
    </source>
</evidence>
<comment type="function">
    <text evidence="3">Regulates mitochondrial small subunit maturation by controlling 15S rRNA 5'-end processing. Localizes to the 5' precursor of the 15S rRNA in a position that is subsequently occupied by mS47 in the mature yeast mtSSU. Uses structure and sequence-specific RNA recognition, binding to a single-stranded region of the precursor and specifically recognizing bases -6 to -1. The exchange of Ccm1 for mS47 is coupled to the irreversible removal of precursor rRNA that is accompanied by conformational changes of the mitoribosomal proteins uS5m and mS26. These conformational changes signal completion of 5'-end rRNA processing through protection of the mature 5'-end of the 15S rRNA and stabilization of mS47. The removal of the 5' precursor together with the dissociation of Ccm1 may be catalyzed by the 5'-3' exoribonuclease Pet127. Involved in the specific removal of group I introns in mitochondrial encoded transcripts.</text>
</comment>
<sequence>MSTALRNVCITCLRSTLRSRRTPHTAAVLRFPRRAPLHTTTPRPLSAINITHQPVDDDILGTIGASVPVVEPLFKLPPKDIITLKEHLEAGDLAATYSHFMGIKIAIPTAEEVKTAYAQPETSMADYVSDTTLQTALGQFVAALLAADWKGAGTPHPLRLLERMEEMGVCKGEYYSMLLIETIRRYNTKGEILPVFDRAVGFSVAESNMHGVVLETMEPESVKMDMASPYFFAYLVLTRDLRVKEESTLRYEHVIRHSPYPSSNYAQRFMEYHKFSPEDTTRIVGLLGEYAEDTLFTNYYTLSLEISQAQAKSPEDLQELYKRMVSTSPRTPDVYTRFMTAFFELGRNTEAITCWADMTRAAIIPTVVQWNELLRAYSRSQDKLPIEPVWQMMIRSGCTPDHHCWTTRIHALLDNKKIAAGLGALREMQASGTTPTTATINATLDGLLKHSYINEAMAVMDTASRLGIEKDLVTYNTILKTLMKRQKTDTRTFNSILALTREMQASGIVPDITTVTLILDGMYKYAMPAPKLETVLGILQYVEDAGIITNIVTFTTILHALLKEGNEPAAMGILGIMEDRGIVGNSTTYTVLLQHYFARGDVVSAERVIAEMEAKRVPTDARVYREIVLGFANAREARKMQFWLARIRDRHVVLGLLAYMSFLRAMERKELLLEAKNLVAELMERGMVGGGGEGRVNEREFWDVVREMAGGAVFRELEKEGRVHY</sequence>
<keyword evidence="2" id="KW-0677">Repeat</keyword>
<gene>
    <name evidence="6" type="ORF">P167DRAFT_564300</name>
</gene>
<dbReference type="InterPro" id="IPR002885">
    <property type="entry name" value="PPR_rpt"/>
</dbReference>
<dbReference type="Proteomes" id="UP000277580">
    <property type="component" value="Unassembled WGS sequence"/>
</dbReference>
<name>A0A3N4KZJ1_9PEZI</name>
<comment type="similarity">
    <text evidence="1">Belongs to the CCM1 family.</text>
</comment>
<evidence type="ECO:0000313" key="7">
    <source>
        <dbReference type="Proteomes" id="UP000277580"/>
    </source>
</evidence>
<evidence type="ECO:0000313" key="6">
    <source>
        <dbReference type="EMBL" id="RPB13761.1"/>
    </source>
</evidence>
<feature type="repeat" description="PPR" evidence="5">
    <location>
        <begin position="366"/>
        <end position="400"/>
    </location>
</feature>
<evidence type="ECO:0008006" key="8">
    <source>
        <dbReference type="Google" id="ProtNLM"/>
    </source>
</evidence>
<dbReference type="AlphaFoldDB" id="A0A3N4KZJ1"/>
<feature type="repeat" description="PPR" evidence="5">
    <location>
        <begin position="585"/>
        <end position="619"/>
    </location>
</feature>
<keyword evidence="7" id="KW-1185">Reference proteome</keyword>
<dbReference type="PANTHER" id="PTHR47447:SF17">
    <property type="entry name" value="OS12G0638900 PROTEIN"/>
    <property type="match status" value="1"/>
</dbReference>
<protein>
    <recommendedName>
        <fullName evidence="8">Pentacotripeptide-repeat region of PRORP domain-containing protein</fullName>
    </recommendedName>
</protein>
<accession>A0A3N4KZJ1</accession>
<dbReference type="InterPro" id="IPR011990">
    <property type="entry name" value="TPR-like_helical_dom_sf"/>
</dbReference>
<comment type="subunit">
    <text evidence="4">Binds to mitochondrial small subunit 15S rRNA.</text>
</comment>
<dbReference type="EMBL" id="ML119121">
    <property type="protein sequence ID" value="RPB13761.1"/>
    <property type="molecule type" value="Genomic_DNA"/>
</dbReference>
<reference evidence="6 7" key="1">
    <citation type="journal article" date="2018" name="Nat. Ecol. Evol.">
        <title>Pezizomycetes genomes reveal the molecular basis of ectomycorrhizal truffle lifestyle.</title>
        <authorList>
            <person name="Murat C."/>
            <person name="Payen T."/>
            <person name="Noel B."/>
            <person name="Kuo A."/>
            <person name="Morin E."/>
            <person name="Chen J."/>
            <person name="Kohler A."/>
            <person name="Krizsan K."/>
            <person name="Balestrini R."/>
            <person name="Da Silva C."/>
            <person name="Montanini B."/>
            <person name="Hainaut M."/>
            <person name="Levati E."/>
            <person name="Barry K.W."/>
            <person name="Belfiori B."/>
            <person name="Cichocki N."/>
            <person name="Clum A."/>
            <person name="Dockter R.B."/>
            <person name="Fauchery L."/>
            <person name="Guy J."/>
            <person name="Iotti M."/>
            <person name="Le Tacon F."/>
            <person name="Lindquist E.A."/>
            <person name="Lipzen A."/>
            <person name="Malagnac F."/>
            <person name="Mello A."/>
            <person name="Molinier V."/>
            <person name="Miyauchi S."/>
            <person name="Poulain J."/>
            <person name="Riccioni C."/>
            <person name="Rubini A."/>
            <person name="Sitrit Y."/>
            <person name="Splivallo R."/>
            <person name="Traeger S."/>
            <person name="Wang M."/>
            <person name="Zifcakova L."/>
            <person name="Wipf D."/>
            <person name="Zambonelli A."/>
            <person name="Paolocci F."/>
            <person name="Nowrousian M."/>
            <person name="Ottonello S."/>
            <person name="Baldrian P."/>
            <person name="Spatafora J.W."/>
            <person name="Henrissat B."/>
            <person name="Nagy L.G."/>
            <person name="Aury J.M."/>
            <person name="Wincker P."/>
            <person name="Grigoriev I.V."/>
            <person name="Bonfante P."/>
            <person name="Martin F.M."/>
        </authorList>
    </citation>
    <scope>NUCLEOTIDE SEQUENCE [LARGE SCALE GENOMIC DNA]</scope>
    <source>
        <strain evidence="6 7">CCBAS932</strain>
    </source>
</reference>
<feature type="repeat" description="PPR" evidence="5">
    <location>
        <begin position="550"/>
        <end position="584"/>
    </location>
</feature>
<dbReference type="PROSITE" id="PS51375">
    <property type="entry name" value="PPR"/>
    <property type="match status" value="3"/>
</dbReference>
<evidence type="ECO:0000256" key="5">
    <source>
        <dbReference type="PROSITE-ProRule" id="PRU00708"/>
    </source>
</evidence>
<dbReference type="STRING" id="1392247.A0A3N4KZJ1"/>
<evidence type="ECO:0000256" key="4">
    <source>
        <dbReference type="ARBA" id="ARBA00044511"/>
    </source>
</evidence>
<organism evidence="6 7">
    <name type="scientific">Morchella conica CCBAS932</name>
    <dbReference type="NCBI Taxonomy" id="1392247"/>
    <lineage>
        <taxon>Eukaryota</taxon>
        <taxon>Fungi</taxon>
        <taxon>Dikarya</taxon>
        <taxon>Ascomycota</taxon>
        <taxon>Pezizomycotina</taxon>
        <taxon>Pezizomycetes</taxon>
        <taxon>Pezizales</taxon>
        <taxon>Morchellaceae</taxon>
        <taxon>Morchella</taxon>
    </lineage>
</organism>
<dbReference type="PANTHER" id="PTHR47447">
    <property type="entry name" value="OS03G0856100 PROTEIN"/>
    <property type="match status" value="1"/>
</dbReference>
<dbReference type="OrthoDB" id="185373at2759"/>
<dbReference type="InParanoid" id="A0A3N4KZJ1"/>
<dbReference type="Pfam" id="PF13812">
    <property type="entry name" value="PPR_3"/>
    <property type="match status" value="2"/>
</dbReference>
<proteinExistence type="inferred from homology"/>
<dbReference type="Gene3D" id="1.25.40.10">
    <property type="entry name" value="Tetratricopeptide repeat domain"/>
    <property type="match status" value="3"/>
</dbReference>